<sequence length="366" mass="38628">NPFWPTVLSAPSSLWSSGPDDLGAGLTLTSLLRSPFLTDIHRSESANALASRSTEALFLSTHPRHSDLSLPAASVLCGFPPSRPPIHPLSDSANRSFLAAPGQQPAVSTALLSRGIHLLLLPLETALRPARVPLPFRACAAARWPSGAEVREGAPVPVGQARGAGSPGCSRPGERGPGAAPPRHGPPVGPGAPARPRPPRAAPQRAALRAELRGGDRLVPGAGFSALTQRTYMSENAMGSTMVEEQFAGGERARGFARDFAAHRRKTGALPVAWLERTMRSVGLEVYTQSSPGNCPFLMRPASAIWWPVPTCMASCGPHAPPAPNPWCSLYPAAPTLPTARLWGCCWRLLPTFGGRFTGPKTSSSW</sequence>
<evidence type="ECO:0000313" key="3">
    <source>
        <dbReference type="Proteomes" id="UP000472241"/>
    </source>
</evidence>
<proteinExistence type="predicted"/>
<evidence type="ECO:0000256" key="1">
    <source>
        <dbReference type="SAM" id="MobiDB-lite"/>
    </source>
</evidence>
<dbReference type="Proteomes" id="UP000472241">
    <property type="component" value="Unplaced"/>
</dbReference>
<keyword evidence="3" id="KW-1185">Reference proteome</keyword>
<feature type="region of interest" description="Disordered" evidence="1">
    <location>
        <begin position="151"/>
        <end position="206"/>
    </location>
</feature>
<name>A0A667HVE2_LYNCA</name>
<dbReference type="GO" id="GO:0042765">
    <property type="term" value="C:GPI-anchor transamidase complex"/>
    <property type="evidence" value="ECO:0007669"/>
    <property type="project" value="InterPro"/>
</dbReference>
<organism evidence="2 3">
    <name type="scientific">Lynx canadensis</name>
    <name type="common">Canada lynx</name>
    <name type="synonym">Felis canadensis</name>
    <dbReference type="NCBI Taxonomy" id="61383"/>
    <lineage>
        <taxon>Eukaryota</taxon>
        <taxon>Metazoa</taxon>
        <taxon>Chordata</taxon>
        <taxon>Craniata</taxon>
        <taxon>Vertebrata</taxon>
        <taxon>Euteleostomi</taxon>
        <taxon>Mammalia</taxon>
        <taxon>Eutheria</taxon>
        <taxon>Laurasiatheria</taxon>
        <taxon>Carnivora</taxon>
        <taxon>Feliformia</taxon>
        <taxon>Felidae</taxon>
        <taxon>Felinae</taxon>
        <taxon>Lynx</taxon>
    </lineage>
</organism>
<reference evidence="2" key="2">
    <citation type="submission" date="2025-09" db="UniProtKB">
        <authorList>
            <consortium name="Ensembl"/>
        </authorList>
    </citation>
    <scope>IDENTIFICATION</scope>
</reference>
<feature type="compositionally biased region" description="Pro residues" evidence="1">
    <location>
        <begin position="179"/>
        <end position="201"/>
    </location>
</feature>
<accession>A0A667HVE2</accession>
<dbReference type="InterPro" id="IPR007246">
    <property type="entry name" value="Gaa1"/>
</dbReference>
<dbReference type="Ensembl" id="ENSLCNT00005027139.1">
    <property type="protein sequence ID" value="ENSLCNP00005024290.1"/>
    <property type="gene ID" value="ENSLCNG00005015776.1"/>
</dbReference>
<dbReference type="AlphaFoldDB" id="A0A667HVE2"/>
<dbReference type="GO" id="GO:0016255">
    <property type="term" value="P:attachment of GPI anchor to protein"/>
    <property type="evidence" value="ECO:0007669"/>
    <property type="project" value="TreeGrafter"/>
</dbReference>
<dbReference type="PANTHER" id="PTHR13304:SF0">
    <property type="entry name" value="GLYCOSYLPHOSPHATIDYLINOSITOL ANCHOR ATTACHMENT 1 PROTEIN"/>
    <property type="match status" value="1"/>
</dbReference>
<evidence type="ECO:0000313" key="2">
    <source>
        <dbReference type="Ensembl" id="ENSLCNP00005024290.1"/>
    </source>
</evidence>
<dbReference type="PANTHER" id="PTHR13304">
    <property type="entry name" value="GLYCOSYLPHOSPHATIDYLINOSITOL ANCHOR ATTACHMENT 1 PROTEIN"/>
    <property type="match status" value="1"/>
</dbReference>
<protein>
    <submittedName>
        <fullName evidence="2">Uncharacterized protein</fullName>
    </submittedName>
</protein>
<reference evidence="2" key="1">
    <citation type="submission" date="2025-08" db="UniProtKB">
        <authorList>
            <consortium name="Ensembl"/>
        </authorList>
    </citation>
    <scope>IDENTIFICATION</scope>
</reference>